<sequence length="299" mass="31002">MSGSDWAILAILSILWGGSFFFNGVAVAALPPLTIVICRTGLAALILMAVLRLRGQSLPRDAMVWRAFLVMGLLNNVIPFGLIVWGQGQIASGLAAVLNATTPLFSLTFAALLGREALTPGRVCGLAFGILGVAVMLDIRVSGLGADHPLAQMAILGAAISYACAGLYGRRFAALGVTPMATATGQVTAATLLLVPLVLWVDRPWTLDLPGTGVILSLLGLASLCTALAYILYFRLLASAGPTNLLLVTLLVPVSAILLGIAFLGEALTPRQLAGMALIGCGLLVIDGRLPARLLQGLR</sequence>
<gene>
    <name evidence="7" type="ORF">GSH16_02015</name>
</gene>
<evidence type="ECO:0000313" key="8">
    <source>
        <dbReference type="Proteomes" id="UP000436016"/>
    </source>
</evidence>
<accession>A0A6B0TIL1</accession>
<evidence type="ECO:0000256" key="2">
    <source>
        <dbReference type="ARBA" id="ARBA00022692"/>
    </source>
</evidence>
<evidence type="ECO:0000256" key="4">
    <source>
        <dbReference type="ARBA" id="ARBA00023136"/>
    </source>
</evidence>
<feature type="domain" description="EamA" evidence="6">
    <location>
        <begin position="7"/>
        <end position="137"/>
    </location>
</feature>
<feature type="domain" description="EamA" evidence="6">
    <location>
        <begin position="153"/>
        <end position="286"/>
    </location>
</feature>
<dbReference type="Pfam" id="PF00892">
    <property type="entry name" value="EamA"/>
    <property type="match status" value="2"/>
</dbReference>
<evidence type="ECO:0000313" key="7">
    <source>
        <dbReference type="EMBL" id="MXU64207.1"/>
    </source>
</evidence>
<feature type="transmembrane region" description="Helical" evidence="5">
    <location>
        <begin position="180"/>
        <end position="201"/>
    </location>
</feature>
<proteinExistence type="predicted"/>
<dbReference type="PANTHER" id="PTHR32322">
    <property type="entry name" value="INNER MEMBRANE TRANSPORTER"/>
    <property type="match status" value="1"/>
</dbReference>
<dbReference type="AlphaFoldDB" id="A0A6B0TIL1"/>
<keyword evidence="3 5" id="KW-1133">Transmembrane helix</keyword>
<feature type="transmembrane region" description="Helical" evidence="5">
    <location>
        <begin position="213"/>
        <end position="233"/>
    </location>
</feature>
<dbReference type="InterPro" id="IPR050638">
    <property type="entry name" value="AA-Vitamin_Transporters"/>
</dbReference>
<protein>
    <submittedName>
        <fullName evidence="7">EamA family transporter</fullName>
    </submittedName>
</protein>
<reference evidence="7 8" key="1">
    <citation type="submission" date="2019-12" db="EMBL/GenBank/DDBJ databases">
        <title>Strain KN286 was isolated from seawater, which was collected from Caroline Seamount in the tropical western Pacific.</title>
        <authorList>
            <person name="Wang Q."/>
        </authorList>
    </citation>
    <scope>NUCLEOTIDE SEQUENCE [LARGE SCALE GENOMIC DNA]</scope>
    <source>
        <strain evidence="7 8">KN286</strain>
    </source>
</reference>
<evidence type="ECO:0000256" key="3">
    <source>
        <dbReference type="ARBA" id="ARBA00022989"/>
    </source>
</evidence>
<feature type="transmembrane region" description="Helical" evidence="5">
    <location>
        <begin position="7"/>
        <end position="27"/>
    </location>
</feature>
<comment type="subcellular location">
    <subcellularLocation>
        <location evidence="1">Membrane</location>
        <topology evidence="1">Multi-pass membrane protein</topology>
    </subcellularLocation>
</comment>
<dbReference type="EMBL" id="WUWG01000001">
    <property type="protein sequence ID" value="MXU64207.1"/>
    <property type="molecule type" value="Genomic_DNA"/>
</dbReference>
<keyword evidence="4 5" id="KW-0472">Membrane</keyword>
<keyword evidence="8" id="KW-1185">Reference proteome</keyword>
<evidence type="ECO:0000256" key="1">
    <source>
        <dbReference type="ARBA" id="ARBA00004141"/>
    </source>
</evidence>
<dbReference type="InterPro" id="IPR000620">
    <property type="entry name" value="EamA_dom"/>
</dbReference>
<dbReference type="SUPFAM" id="SSF103481">
    <property type="entry name" value="Multidrug resistance efflux transporter EmrE"/>
    <property type="match status" value="2"/>
</dbReference>
<feature type="transmembrane region" description="Helical" evidence="5">
    <location>
        <begin position="63"/>
        <end position="84"/>
    </location>
</feature>
<keyword evidence="2 5" id="KW-0812">Transmembrane</keyword>
<dbReference type="InterPro" id="IPR037185">
    <property type="entry name" value="EmrE-like"/>
</dbReference>
<feature type="transmembrane region" description="Helical" evidence="5">
    <location>
        <begin position="125"/>
        <end position="144"/>
    </location>
</feature>
<evidence type="ECO:0000256" key="5">
    <source>
        <dbReference type="SAM" id="Phobius"/>
    </source>
</evidence>
<feature type="transmembrane region" description="Helical" evidence="5">
    <location>
        <begin position="33"/>
        <end position="51"/>
    </location>
</feature>
<feature type="transmembrane region" description="Helical" evidence="5">
    <location>
        <begin position="150"/>
        <end position="168"/>
    </location>
</feature>
<evidence type="ECO:0000259" key="6">
    <source>
        <dbReference type="Pfam" id="PF00892"/>
    </source>
</evidence>
<organism evidence="7 8">
    <name type="scientific">Oceanomicrobium pacificus</name>
    <dbReference type="NCBI Taxonomy" id="2692916"/>
    <lineage>
        <taxon>Bacteria</taxon>
        <taxon>Pseudomonadati</taxon>
        <taxon>Pseudomonadota</taxon>
        <taxon>Alphaproteobacteria</taxon>
        <taxon>Rhodobacterales</taxon>
        <taxon>Paracoccaceae</taxon>
        <taxon>Oceanomicrobium</taxon>
    </lineage>
</organism>
<dbReference type="GO" id="GO:0016020">
    <property type="term" value="C:membrane"/>
    <property type="evidence" value="ECO:0007669"/>
    <property type="project" value="UniProtKB-SubCell"/>
</dbReference>
<comment type="caution">
    <text evidence="7">The sequence shown here is derived from an EMBL/GenBank/DDBJ whole genome shotgun (WGS) entry which is preliminary data.</text>
</comment>
<dbReference type="PANTHER" id="PTHR32322:SF9">
    <property type="entry name" value="AMINO-ACID METABOLITE EFFLUX PUMP-RELATED"/>
    <property type="match status" value="1"/>
</dbReference>
<feature type="transmembrane region" description="Helical" evidence="5">
    <location>
        <begin position="90"/>
        <end position="113"/>
    </location>
</feature>
<feature type="transmembrane region" description="Helical" evidence="5">
    <location>
        <begin position="271"/>
        <end position="290"/>
    </location>
</feature>
<dbReference type="Gene3D" id="1.10.3730.20">
    <property type="match status" value="1"/>
</dbReference>
<feature type="transmembrane region" description="Helical" evidence="5">
    <location>
        <begin position="245"/>
        <end position="265"/>
    </location>
</feature>
<dbReference type="Proteomes" id="UP000436016">
    <property type="component" value="Unassembled WGS sequence"/>
</dbReference>
<name>A0A6B0TIL1_9RHOB</name>